<gene>
    <name evidence="10" type="ORF">C9427_32365</name>
</gene>
<evidence type="ECO:0000313" key="11">
    <source>
        <dbReference type="Proteomes" id="UP000240259"/>
    </source>
</evidence>
<dbReference type="InterPro" id="IPR000515">
    <property type="entry name" value="MetI-like"/>
</dbReference>
<reference evidence="10 11" key="1">
    <citation type="submission" date="2018-03" db="EMBL/GenBank/DDBJ databases">
        <title>Genome sequence of the symbiotic type strain Mesorhizobium helmanticense CSLC115NT isolated from Lotus corniculatus nodules.</title>
        <authorList>
            <person name="Sannazzaro A.I."/>
            <person name="Torres Tejerizo G.A."/>
            <person name="Dip D."/>
            <person name="Caballero M."/>
            <person name="Pistorio M."/>
            <person name="Estrella M.J."/>
        </authorList>
    </citation>
    <scope>NUCLEOTIDE SEQUENCE [LARGE SCALE GENOMIC DNA]</scope>
    <source>
        <strain evidence="10 11">CSLC115N</strain>
    </source>
</reference>
<feature type="transmembrane region" description="Helical" evidence="8">
    <location>
        <begin position="228"/>
        <end position="254"/>
    </location>
</feature>
<dbReference type="CDD" id="cd06261">
    <property type="entry name" value="TM_PBP2"/>
    <property type="match status" value="1"/>
</dbReference>
<dbReference type="InterPro" id="IPR035906">
    <property type="entry name" value="MetI-like_sf"/>
</dbReference>
<name>A0A2T4IL13_9HYPH</name>
<sequence>MGAGNRAASLGRSAPTTWTWSRREWMRSTRAKMLLLLPAVASLTLFLVLPMLAVLDQSLRIFEPGRIGSKEGAPLTTENYTQLILPVYARYFLQTYVLAFCAAAIAILIAFPIAYCVARLASPLVKKTAISALIGLMFLSALVRVYAIDLTFGSVGIFARIMSAMGTNTNSYLYIDFVVIAGLLHYAIPMSILVLIGAIQNLNPRLAEAAQSLGASAAKTHITITLPLCIRGLVSAFLVSMTLGVSAFVIPLILGRGRVVFISNLIYSRFSEVANYPSGAAISIVMLVLSLLLIFVMSRIATSFDRQ</sequence>
<keyword evidence="6 8" id="KW-1133">Transmembrane helix</keyword>
<keyword evidence="3 8" id="KW-0813">Transport</keyword>
<feature type="domain" description="ABC transmembrane type-1" evidence="9">
    <location>
        <begin position="92"/>
        <end position="297"/>
    </location>
</feature>
<feature type="transmembrane region" description="Helical" evidence="8">
    <location>
        <begin position="33"/>
        <end position="55"/>
    </location>
</feature>
<evidence type="ECO:0000256" key="3">
    <source>
        <dbReference type="ARBA" id="ARBA00022448"/>
    </source>
</evidence>
<evidence type="ECO:0000256" key="5">
    <source>
        <dbReference type="ARBA" id="ARBA00022692"/>
    </source>
</evidence>
<dbReference type="PROSITE" id="PS50928">
    <property type="entry name" value="ABC_TM1"/>
    <property type="match status" value="1"/>
</dbReference>
<evidence type="ECO:0000256" key="1">
    <source>
        <dbReference type="ARBA" id="ARBA00004651"/>
    </source>
</evidence>
<comment type="similarity">
    <text evidence="2">Belongs to the binding-protein-dependent transport system permease family. CysTW subfamily.</text>
</comment>
<dbReference type="Proteomes" id="UP000240259">
    <property type="component" value="Unassembled WGS sequence"/>
</dbReference>
<dbReference type="AlphaFoldDB" id="A0A2T4IL13"/>
<feature type="transmembrane region" description="Helical" evidence="8">
    <location>
        <begin position="274"/>
        <end position="297"/>
    </location>
</feature>
<evidence type="ECO:0000256" key="2">
    <source>
        <dbReference type="ARBA" id="ARBA00007069"/>
    </source>
</evidence>
<keyword evidence="11" id="KW-1185">Reference proteome</keyword>
<dbReference type="GO" id="GO:0005886">
    <property type="term" value="C:plasma membrane"/>
    <property type="evidence" value="ECO:0007669"/>
    <property type="project" value="UniProtKB-SubCell"/>
</dbReference>
<dbReference type="Pfam" id="PF00528">
    <property type="entry name" value="BPD_transp_1"/>
    <property type="match status" value="1"/>
</dbReference>
<proteinExistence type="inferred from homology"/>
<dbReference type="PANTHER" id="PTHR42929:SF1">
    <property type="entry name" value="INNER MEMBRANE ABC TRANSPORTER PERMEASE PROTEIN YDCU-RELATED"/>
    <property type="match status" value="1"/>
</dbReference>
<feature type="transmembrane region" description="Helical" evidence="8">
    <location>
        <begin position="130"/>
        <end position="152"/>
    </location>
</feature>
<dbReference type="Gene3D" id="1.10.3720.10">
    <property type="entry name" value="MetI-like"/>
    <property type="match status" value="1"/>
</dbReference>
<evidence type="ECO:0000256" key="6">
    <source>
        <dbReference type="ARBA" id="ARBA00022989"/>
    </source>
</evidence>
<evidence type="ECO:0000256" key="7">
    <source>
        <dbReference type="ARBA" id="ARBA00023136"/>
    </source>
</evidence>
<accession>A0A2T4IL13</accession>
<dbReference type="GO" id="GO:0055085">
    <property type="term" value="P:transmembrane transport"/>
    <property type="evidence" value="ECO:0007669"/>
    <property type="project" value="InterPro"/>
</dbReference>
<feature type="transmembrane region" description="Helical" evidence="8">
    <location>
        <begin position="96"/>
        <end position="118"/>
    </location>
</feature>
<comment type="caution">
    <text evidence="10">The sequence shown here is derived from an EMBL/GenBank/DDBJ whole genome shotgun (WGS) entry which is preliminary data.</text>
</comment>
<dbReference type="EMBL" id="PZJX01000074">
    <property type="protein sequence ID" value="PTE06337.1"/>
    <property type="molecule type" value="Genomic_DNA"/>
</dbReference>
<evidence type="ECO:0000256" key="4">
    <source>
        <dbReference type="ARBA" id="ARBA00022475"/>
    </source>
</evidence>
<keyword evidence="4" id="KW-1003">Cell membrane</keyword>
<evidence type="ECO:0000256" key="8">
    <source>
        <dbReference type="RuleBase" id="RU363032"/>
    </source>
</evidence>
<protein>
    <submittedName>
        <fullName evidence="10">ABC transporter permease</fullName>
    </submittedName>
</protein>
<evidence type="ECO:0000259" key="9">
    <source>
        <dbReference type="PROSITE" id="PS50928"/>
    </source>
</evidence>
<keyword evidence="5 8" id="KW-0812">Transmembrane</keyword>
<dbReference type="PANTHER" id="PTHR42929">
    <property type="entry name" value="INNER MEMBRANE ABC TRANSPORTER PERMEASE PROTEIN YDCU-RELATED-RELATED"/>
    <property type="match status" value="1"/>
</dbReference>
<organism evidence="10 11">
    <name type="scientific">Mesorhizobium helmanticense</name>
    <dbReference type="NCBI Taxonomy" id="1776423"/>
    <lineage>
        <taxon>Bacteria</taxon>
        <taxon>Pseudomonadati</taxon>
        <taxon>Pseudomonadota</taxon>
        <taxon>Alphaproteobacteria</taxon>
        <taxon>Hyphomicrobiales</taxon>
        <taxon>Phyllobacteriaceae</taxon>
        <taxon>Mesorhizobium</taxon>
    </lineage>
</organism>
<evidence type="ECO:0000313" key="10">
    <source>
        <dbReference type="EMBL" id="PTE06337.1"/>
    </source>
</evidence>
<dbReference type="SUPFAM" id="SSF161098">
    <property type="entry name" value="MetI-like"/>
    <property type="match status" value="1"/>
</dbReference>
<comment type="subcellular location">
    <subcellularLocation>
        <location evidence="1 8">Cell membrane</location>
        <topology evidence="1 8">Multi-pass membrane protein</topology>
    </subcellularLocation>
</comment>
<feature type="transmembrane region" description="Helical" evidence="8">
    <location>
        <begin position="172"/>
        <end position="196"/>
    </location>
</feature>
<keyword evidence="7 8" id="KW-0472">Membrane</keyword>